<reference evidence="6" key="1">
    <citation type="submission" date="2021-01" db="EMBL/GenBank/DDBJ databases">
        <authorList>
            <person name="Corre E."/>
            <person name="Pelletier E."/>
            <person name="Niang G."/>
            <person name="Scheremetjew M."/>
            <person name="Finn R."/>
            <person name="Kale V."/>
            <person name="Holt S."/>
            <person name="Cochrane G."/>
            <person name="Meng A."/>
            <person name="Brown T."/>
            <person name="Cohen L."/>
        </authorList>
    </citation>
    <scope>NUCLEOTIDE SEQUENCE</scope>
    <source>
        <strain evidence="6">RCC856</strain>
    </source>
</reference>
<keyword evidence="3 4" id="KW-0687">Ribonucleoprotein</keyword>
<keyword evidence="2 4" id="KW-0689">Ribosomal protein</keyword>
<gene>
    <name evidence="6" type="ORF">CLAU1311_LOCUS4240</name>
</gene>
<dbReference type="GO" id="GO:0005840">
    <property type="term" value="C:ribosome"/>
    <property type="evidence" value="ECO:0007669"/>
    <property type="project" value="UniProtKB-KW"/>
</dbReference>
<feature type="domain" description="Ribosomal protein eL8/eL30/eS12/Gadd45" evidence="5">
    <location>
        <begin position="27"/>
        <end position="120"/>
    </location>
</feature>
<dbReference type="PRINTS" id="PR00972">
    <property type="entry name" value="RIBSOMALS12E"/>
</dbReference>
<proteinExistence type="inferred from homology"/>
<evidence type="ECO:0000256" key="2">
    <source>
        <dbReference type="ARBA" id="ARBA00022980"/>
    </source>
</evidence>
<dbReference type="AlphaFoldDB" id="A0A7S3E251"/>
<organism evidence="6">
    <name type="scientific">Chloropicon laureae</name>
    <dbReference type="NCBI Taxonomy" id="464258"/>
    <lineage>
        <taxon>Eukaryota</taxon>
        <taxon>Viridiplantae</taxon>
        <taxon>Chlorophyta</taxon>
        <taxon>Chloropicophyceae</taxon>
        <taxon>Chloropicales</taxon>
        <taxon>Chloropicaceae</taxon>
        <taxon>Chloropicon</taxon>
    </lineage>
</organism>
<dbReference type="GO" id="GO:0003735">
    <property type="term" value="F:structural constituent of ribosome"/>
    <property type="evidence" value="ECO:0007669"/>
    <property type="project" value="InterPro"/>
</dbReference>
<dbReference type="GO" id="GO:0006412">
    <property type="term" value="P:translation"/>
    <property type="evidence" value="ECO:0007669"/>
    <property type="project" value="InterPro"/>
</dbReference>
<dbReference type="GO" id="GO:1990904">
    <property type="term" value="C:ribonucleoprotein complex"/>
    <property type="evidence" value="ECO:0007669"/>
    <property type="project" value="UniProtKB-KW"/>
</dbReference>
<comment type="similarity">
    <text evidence="1 4">Belongs to the eukaryotic ribosomal protein eS12 family.</text>
</comment>
<accession>A0A7S3E251</accession>
<dbReference type="Gene3D" id="3.30.1330.30">
    <property type="match status" value="1"/>
</dbReference>
<sequence length="141" mass="15000">MSDGEVEAPVAAEAAPAVAEPMDLMSALQMVLKKSLACHSLARGLHEVARSIEKGEAQLVVLAQDCDNGDYVKLVEGLCKEKSISLLRVPKNTQLGEMVGLCKIDAEGNPTKVVKCSCAAVRDYGEESEGLAFLMEHLKSA</sequence>
<name>A0A7S3E251_9CHLO</name>
<evidence type="ECO:0000256" key="1">
    <source>
        <dbReference type="ARBA" id="ARBA00005824"/>
    </source>
</evidence>
<evidence type="ECO:0000256" key="3">
    <source>
        <dbReference type="ARBA" id="ARBA00023274"/>
    </source>
</evidence>
<evidence type="ECO:0000256" key="4">
    <source>
        <dbReference type="RuleBase" id="RU000670"/>
    </source>
</evidence>
<dbReference type="InterPro" id="IPR004038">
    <property type="entry name" value="Ribosomal_eL8/eL30/eS12/Gad45"/>
</dbReference>
<dbReference type="EMBL" id="HBHU01006558">
    <property type="protein sequence ID" value="CAE0018700.1"/>
    <property type="molecule type" value="Transcribed_RNA"/>
</dbReference>
<dbReference type="InterPro" id="IPR029064">
    <property type="entry name" value="Ribosomal_eL30-like_sf"/>
</dbReference>
<dbReference type="PANTHER" id="PTHR11843">
    <property type="entry name" value="40S RIBOSOMAL PROTEIN S12"/>
    <property type="match status" value="1"/>
</dbReference>
<dbReference type="Pfam" id="PF01248">
    <property type="entry name" value="Ribosomal_L7Ae"/>
    <property type="match status" value="1"/>
</dbReference>
<protein>
    <recommendedName>
        <fullName evidence="4">40S ribosomal protein S12</fullName>
    </recommendedName>
</protein>
<evidence type="ECO:0000313" key="6">
    <source>
        <dbReference type="EMBL" id="CAE0018700.1"/>
    </source>
</evidence>
<dbReference type="InterPro" id="IPR000530">
    <property type="entry name" value="Ribosomal_eS12"/>
</dbReference>
<evidence type="ECO:0000259" key="5">
    <source>
        <dbReference type="Pfam" id="PF01248"/>
    </source>
</evidence>
<dbReference type="SUPFAM" id="SSF55315">
    <property type="entry name" value="L30e-like"/>
    <property type="match status" value="1"/>
</dbReference>